<dbReference type="InterPro" id="IPR003437">
    <property type="entry name" value="GcvP"/>
</dbReference>
<reference evidence="12 13" key="1">
    <citation type="submission" date="2013-08" db="EMBL/GenBank/DDBJ databases">
        <authorList>
            <person name="Weinstock G."/>
            <person name="Sodergren E."/>
            <person name="Wylie T."/>
            <person name="Fulton L."/>
            <person name="Fulton R."/>
            <person name="Fronick C."/>
            <person name="O'Laughlin M."/>
            <person name="Godfrey J."/>
            <person name="Miner T."/>
            <person name="Herter B."/>
            <person name="Appelbaum E."/>
            <person name="Cordes M."/>
            <person name="Lek S."/>
            <person name="Wollam A."/>
            <person name="Pepin K.H."/>
            <person name="Palsikar V.B."/>
            <person name="Mitreva M."/>
            <person name="Wilson R.K."/>
        </authorList>
    </citation>
    <scope>NUCLEOTIDE SEQUENCE [LARGE SCALE GENOMIC DNA]</scope>
    <source>
        <strain evidence="12 13">F0041</strain>
    </source>
</reference>
<dbReference type="GO" id="GO:0005960">
    <property type="term" value="C:glycine cleavage complex"/>
    <property type="evidence" value="ECO:0007669"/>
    <property type="project" value="TreeGrafter"/>
</dbReference>
<keyword evidence="6 8" id="KW-0560">Oxidoreductase</keyword>
<dbReference type="InterPro" id="IPR015424">
    <property type="entry name" value="PyrdxlP-dep_Trfase"/>
</dbReference>
<evidence type="ECO:0000313" key="13">
    <source>
        <dbReference type="Proteomes" id="UP000016496"/>
    </source>
</evidence>
<dbReference type="InterPro" id="IPR049315">
    <property type="entry name" value="GDC-P_N"/>
</dbReference>
<dbReference type="EMBL" id="AWSV01000089">
    <property type="protein sequence ID" value="ERI85499.1"/>
    <property type="molecule type" value="Genomic_DNA"/>
</dbReference>
<keyword evidence="5 8" id="KW-0663">Pyridoxal phosphate</keyword>
<dbReference type="Proteomes" id="UP000016496">
    <property type="component" value="Unassembled WGS sequence"/>
</dbReference>
<feature type="domain" description="Glycine dehydrogenase C-terminal" evidence="11">
    <location>
        <begin position="787"/>
        <end position="908"/>
    </location>
</feature>
<dbReference type="EC" id="1.4.4.2" evidence="8"/>
<gene>
    <name evidence="8" type="primary">gcvP</name>
    <name evidence="12" type="ORF">HMPREF1981_01673</name>
</gene>
<evidence type="ECO:0000256" key="6">
    <source>
        <dbReference type="ARBA" id="ARBA00023002"/>
    </source>
</evidence>
<evidence type="ECO:0000259" key="11">
    <source>
        <dbReference type="Pfam" id="PF21478"/>
    </source>
</evidence>
<dbReference type="CDD" id="cd00613">
    <property type="entry name" value="GDC-P"/>
    <property type="match status" value="2"/>
</dbReference>
<name>U2C4U1_9BACE</name>
<dbReference type="GO" id="GO:0016594">
    <property type="term" value="F:glycine binding"/>
    <property type="evidence" value="ECO:0007669"/>
    <property type="project" value="TreeGrafter"/>
</dbReference>
<dbReference type="HOGENOM" id="CLU_004620_3_2_10"/>
<feature type="domain" description="Glycine cleavage system P-protein N-terminal" evidence="10">
    <location>
        <begin position="640"/>
        <end position="754"/>
    </location>
</feature>
<dbReference type="InterPro" id="IPR049316">
    <property type="entry name" value="GDC-P_C"/>
</dbReference>
<comment type="cofactor">
    <cofactor evidence="1 8 9">
        <name>pyridoxal 5'-phosphate</name>
        <dbReference type="ChEBI" id="CHEBI:597326"/>
    </cofactor>
</comment>
<dbReference type="AlphaFoldDB" id="U2C4U1"/>
<evidence type="ECO:0000256" key="3">
    <source>
        <dbReference type="ARBA" id="ARBA00010756"/>
    </source>
</evidence>
<dbReference type="NCBIfam" id="TIGR00461">
    <property type="entry name" value="gcvP"/>
    <property type="match status" value="1"/>
</dbReference>
<dbReference type="GO" id="GO:0030170">
    <property type="term" value="F:pyridoxal phosphate binding"/>
    <property type="evidence" value="ECO:0007669"/>
    <property type="project" value="TreeGrafter"/>
</dbReference>
<evidence type="ECO:0000256" key="9">
    <source>
        <dbReference type="PIRSR" id="PIRSR603437-50"/>
    </source>
</evidence>
<evidence type="ECO:0000259" key="10">
    <source>
        <dbReference type="Pfam" id="PF02347"/>
    </source>
</evidence>
<dbReference type="SUPFAM" id="SSF53383">
    <property type="entry name" value="PLP-dependent transferases"/>
    <property type="match status" value="2"/>
</dbReference>
<evidence type="ECO:0000256" key="4">
    <source>
        <dbReference type="ARBA" id="ARBA00011690"/>
    </source>
</evidence>
<feature type="modified residue" description="N6-(pyridoxal phosphate)lysine" evidence="8 9">
    <location>
        <position position="719"/>
    </location>
</feature>
<evidence type="ECO:0000256" key="2">
    <source>
        <dbReference type="ARBA" id="ARBA00003788"/>
    </source>
</evidence>
<accession>U2C4U1</accession>
<feature type="domain" description="Glycine cleavage system P-protein N-terminal" evidence="10">
    <location>
        <begin position="24"/>
        <end position="454"/>
    </location>
</feature>
<proteinExistence type="inferred from homology"/>
<dbReference type="Gene3D" id="3.40.640.10">
    <property type="entry name" value="Type I PLP-dependent aspartate aminotransferase-like (Major domain)"/>
    <property type="match status" value="2"/>
</dbReference>
<comment type="caution">
    <text evidence="12">The sequence shown here is derived from an EMBL/GenBank/DDBJ whole genome shotgun (WGS) entry which is preliminary data.</text>
</comment>
<comment type="similarity">
    <text evidence="3 8">Belongs to the GcvP family.</text>
</comment>
<organism evidence="12 13">
    <name type="scientific">Bacteroides pyogenes F0041</name>
    <dbReference type="NCBI Taxonomy" id="1321819"/>
    <lineage>
        <taxon>Bacteria</taxon>
        <taxon>Pseudomonadati</taxon>
        <taxon>Bacteroidota</taxon>
        <taxon>Bacteroidia</taxon>
        <taxon>Bacteroidales</taxon>
        <taxon>Bacteroidaceae</taxon>
        <taxon>Bacteroides</taxon>
    </lineage>
</organism>
<dbReference type="PANTHER" id="PTHR11773:SF1">
    <property type="entry name" value="GLYCINE DEHYDROGENASE (DECARBOXYLATING), MITOCHONDRIAL"/>
    <property type="match status" value="1"/>
</dbReference>
<dbReference type="InterPro" id="IPR015422">
    <property type="entry name" value="PyrdxlP-dep_Trfase_small"/>
</dbReference>
<dbReference type="InterPro" id="IPR015421">
    <property type="entry name" value="PyrdxlP-dep_Trfase_major"/>
</dbReference>
<comment type="catalytic activity">
    <reaction evidence="7 8">
        <text>N(6)-[(R)-lipoyl]-L-lysyl-[glycine-cleavage complex H protein] + glycine + H(+) = N(6)-[(R)-S(8)-aminomethyldihydrolipoyl]-L-lysyl-[glycine-cleavage complex H protein] + CO2</text>
        <dbReference type="Rhea" id="RHEA:24304"/>
        <dbReference type="Rhea" id="RHEA-COMP:10494"/>
        <dbReference type="Rhea" id="RHEA-COMP:10495"/>
        <dbReference type="ChEBI" id="CHEBI:15378"/>
        <dbReference type="ChEBI" id="CHEBI:16526"/>
        <dbReference type="ChEBI" id="CHEBI:57305"/>
        <dbReference type="ChEBI" id="CHEBI:83099"/>
        <dbReference type="ChEBI" id="CHEBI:83143"/>
        <dbReference type="EC" id="1.4.4.2"/>
    </reaction>
</comment>
<dbReference type="FunFam" id="3.40.640.10:FF:000007">
    <property type="entry name" value="glycine dehydrogenase (Decarboxylating), mitochondrial"/>
    <property type="match status" value="1"/>
</dbReference>
<evidence type="ECO:0000256" key="5">
    <source>
        <dbReference type="ARBA" id="ARBA00022898"/>
    </source>
</evidence>
<comment type="function">
    <text evidence="2 8">The glycine cleavage system catalyzes the degradation of glycine. The P protein binds the alpha-amino group of glycine through its pyridoxal phosphate cofactor; CO(2) is released and the remaining methylamine moiety is then transferred to the lipoamide cofactor of the H protein.</text>
</comment>
<dbReference type="PATRIC" id="fig|1321819.3.peg.1535"/>
<dbReference type="HAMAP" id="MF_00711">
    <property type="entry name" value="GcvP"/>
    <property type="match status" value="1"/>
</dbReference>
<dbReference type="GO" id="GO:0004375">
    <property type="term" value="F:glycine dehydrogenase (decarboxylating) activity"/>
    <property type="evidence" value="ECO:0007669"/>
    <property type="project" value="UniProtKB-EC"/>
</dbReference>
<evidence type="ECO:0000256" key="8">
    <source>
        <dbReference type="HAMAP-Rule" id="MF_00711"/>
    </source>
</evidence>
<sequence length="964" mass="106581">MSERKTGKTKNSITHMKTDLLSGRHIGINDQDISLMLRKVGVSSLDELIEKTIPANIRLKKPLALPAPLSEHQFRKHIAGLARKNKKYATYIGMGWYDTITPAVIQRNVFENPVWYTSYTPYQAEVSQGRLEALINFQTAVSDLTAMPLANSSLLDEATAAAEAVSMMYTLRSRAQQKAEANVVFVDENIFPQTLAVMTTRAIPQGIELRVGKYKEFEPSADVFACILQYPNANGNAEDYAEFTQKAHAADCKVAVAADLLSLALLTPPGEWGADIVFGTTQRFGIPLFYGGPSAAYFATRDEYKRNVPGRIIGQSKDKYGKTCYRMALQTREQHIKREKATSNICTAQALLATMAGFYAVYHGQEGIRSIASRIHSTAVFLEKQISQFGYRQINAQYFDTLRFELPEQVSAQQIRTIALSKEVNLRYYDHGDVGFSINETTDLEAVNVLLSVFAIAAGKDYQKADDIPALCNIDPKLRRTSPFLTHEVFCKYHTETEMMRYIKRLDRKDISLAHSMISLGSCTMKLNAASEMLPLSMPELMGIHPLVPEDQAEGYRELIRNLSDDLKTITGFAGVSLQPNSGAAGEYTGLRVIHSYLESIGQGHRRKILIPASAHGTNPASAIQAGFTTVICACDEHGNVDMNDLRAKVEENKDELAALMITYPSTHGIFETEIKEICEIVHACGAQVYMDGANMNAQVGLTNPGFIGADVCHLNLHKTFAIPHGGGGPGVGPIGVAEHLVPFLPGHTLFGDTHNQVSSAPFGSAGVLAITYGYIRMMGTEGLTQATQTAILNANYLAACLQDTYGIVYRGANGFVGHEMILECRKIHEETGITENDIAKRLMDYGYHAPTLSFPVHGTLMIEPTESESLAELNNFIDVMQNIWKEIQEVKSGEAEKEDNVLVNAPHPEYEIVGEEWKHGYTREKAAYPIDSVRENKFWVNVARVDNTLGDRKLLPTRYGTFD</sequence>
<evidence type="ECO:0000256" key="1">
    <source>
        <dbReference type="ARBA" id="ARBA00001933"/>
    </source>
</evidence>
<dbReference type="Pfam" id="PF02347">
    <property type="entry name" value="GDC-P"/>
    <property type="match status" value="2"/>
</dbReference>
<dbReference type="PANTHER" id="PTHR11773">
    <property type="entry name" value="GLYCINE DEHYDROGENASE, DECARBOXYLATING"/>
    <property type="match status" value="1"/>
</dbReference>
<dbReference type="GO" id="GO:0019464">
    <property type="term" value="P:glycine decarboxylation via glycine cleavage system"/>
    <property type="evidence" value="ECO:0007669"/>
    <property type="project" value="UniProtKB-UniRule"/>
</dbReference>
<comment type="subunit">
    <text evidence="4 8">The glycine cleavage system is composed of four proteins: P, T, L and H.</text>
</comment>
<protein>
    <recommendedName>
        <fullName evidence="8">Glycine dehydrogenase (decarboxylating)</fullName>
        <ecNumber evidence="8">1.4.4.2</ecNumber>
    </recommendedName>
    <alternativeName>
        <fullName evidence="8">Glycine cleavage system P-protein</fullName>
    </alternativeName>
    <alternativeName>
        <fullName evidence="8">Glycine decarboxylase</fullName>
    </alternativeName>
    <alternativeName>
        <fullName evidence="8">Glycine dehydrogenase (aminomethyl-transferring)</fullName>
    </alternativeName>
</protein>
<evidence type="ECO:0000313" key="12">
    <source>
        <dbReference type="EMBL" id="ERI85499.1"/>
    </source>
</evidence>
<dbReference type="Gene3D" id="3.90.1150.10">
    <property type="entry name" value="Aspartate Aminotransferase, domain 1"/>
    <property type="match status" value="2"/>
</dbReference>
<dbReference type="NCBIfam" id="NF003346">
    <property type="entry name" value="PRK04366.1"/>
    <property type="match status" value="1"/>
</dbReference>
<dbReference type="InterPro" id="IPR020581">
    <property type="entry name" value="GDC_P"/>
</dbReference>
<evidence type="ECO:0000256" key="7">
    <source>
        <dbReference type="ARBA" id="ARBA00049026"/>
    </source>
</evidence>
<dbReference type="GO" id="GO:0005829">
    <property type="term" value="C:cytosol"/>
    <property type="evidence" value="ECO:0007669"/>
    <property type="project" value="TreeGrafter"/>
</dbReference>
<dbReference type="Pfam" id="PF21478">
    <property type="entry name" value="GcvP2_C"/>
    <property type="match status" value="1"/>
</dbReference>